<dbReference type="InterPro" id="IPR036013">
    <property type="entry name" value="Band_7/SPFH_dom_sf"/>
</dbReference>
<dbReference type="OrthoDB" id="9988182at2759"/>
<feature type="domain" description="Glucose-methanol-choline oxidoreductase N-terminal" evidence="3">
    <location>
        <begin position="337"/>
        <end position="351"/>
    </location>
</feature>
<dbReference type="Pfam" id="PF00732">
    <property type="entry name" value="GMC_oxred_N"/>
    <property type="match status" value="1"/>
</dbReference>
<dbReference type="Gene3D" id="3.30.479.30">
    <property type="entry name" value="Band 7 domain"/>
    <property type="match status" value="1"/>
</dbReference>
<dbReference type="Pfam" id="PF05199">
    <property type="entry name" value="GMC_oxred_C"/>
    <property type="match status" value="1"/>
</dbReference>
<proteinExistence type="predicted"/>
<gene>
    <name evidence="4" type="ORF">PROFUN_01106</name>
</gene>
<evidence type="ECO:0000313" key="5">
    <source>
        <dbReference type="Proteomes" id="UP000241769"/>
    </source>
</evidence>
<dbReference type="Gene3D" id="3.50.50.60">
    <property type="entry name" value="FAD/NAD(P)-binding domain"/>
    <property type="match status" value="1"/>
</dbReference>
<dbReference type="InterPro" id="IPR007867">
    <property type="entry name" value="GMC_OxRtase_C"/>
</dbReference>
<dbReference type="GO" id="GO:0050660">
    <property type="term" value="F:flavin adenine dinucleotide binding"/>
    <property type="evidence" value="ECO:0007669"/>
    <property type="project" value="InterPro"/>
</dbReference>
<dbReference type="InterPro" id="IPR053208">
    <property type="entry name" value="GMC_Oxidoreductase_CD"/>
</dbReference>
<dbReference type="PANTHER" id="PTHR47190:SF2">
    <property type="entry name" value="CELLOBIOSE DEHYDROGENASE (AFU_ORTHOLOGUE AFUA_2G17620)"/>
    <property type="match status" value="1"/>
</dbReference>
<feature type="coiled-coil region" evidence="1">
    <location>
        <begin position="1373"/>
        <end position="1400"/>
    </location>
</feature>
<dbReference type="InParanoid" id="A0A2P6NCC2"/>
<dbReference type="GO" id="GO:0016614">
    <property type="term" value="F:oxidoreductase activity, acting on CH-OH group of donors"/>
    <property type="evidence" value="ECO:0007669"/>
    <property type="project" value="InterPro"/>
</dbReference>
<dbReference type="PROSITE" id="PS00624">
    <property type="entry name" value="GMC_OXRED_2"/>
    <property type="match status" value="1"/>
</dbReference>
<dbReference type="EMBL" id="MDYQ01000121">
    <property type="protein sequence ID" value="PRP81599.1"/>
    <property type="molecule type" value="Genomic_DNA"/>
</dbReference>
<evidence type="ECO:0000256" key="2">
    <source>
        <dbReference type="SAM" id="MobiDB-lite"/>
    </source>
</evidence>
<comment type="caution">
    <text evidence="4">The sequence shown here is derived from an EMBL/GenBank/DDBJ whole genome shotgun (WGS) entry which is preliminary data.</text>
</comment>
<protein>
    <submittedName>
        <fullName evidence="4">Prohibitin domain-containing protein</fullName>
    </submittedName>
</protein>
<reference evidence="4 5" key="1">
    <citation type="journal article" date="2018" name="Genome Biol. Evol.">
        <title>Multiple Roots of Fruiting Body Formation in Amoebozoa.</title>
        <authorList>
            <person name="Hillmann F."/>
            <person name="Forbes G."/>
            <person name="Novohradska S."/>
            <person name="Ferling I."/>
            <person name="Riege K."/>
            <person name="Groth M."/>
            <person name="Westermann M."/>
            <person name="Marz M."/>
            <person name="Spaller T."/>
            <person name="Winckler T."/>
            <person name="Schaap P."/>
            <person name="Glockner G."/>
        </authorList>
    </citation>
    <scope>NUCLEOTIDE SEQUENCE [LARGE SCALE GENOMIC DNA]</scope>
    <source>
        <strain evidence="4 5">Jena</strain>
    </source>
</reference>
<dbReference type="InterPro" id="IPR036188">
    <property type="entry name" value="FAD/NAD-bd_sf"/>
</dbReference>
<dbReference type="Proteomes" id="UP000241769">
    <property type="component" value="Unassembled WGS sequence"/>
</dbReference>
<evidence type="ECO:0000256" key="1">
    <source>
        <dbReference type="SAM" id="Coils"/>
    </source>
</evidence>
<feature type="region of interest" description="Disordered" evidence="2">
    <location>
        <begin position="783"/>
        <end position="803"/>
    </location>
</feature>
<organism evidence="4 5">
    <name type="scientific">Planoprotostelium fungivorum</name>
    <dbReference type="NCBI Taxonomy" id="1890364"/>
    <lineage>
        <taxon>Eukaryota</taxon>
        <taxon>Amoebozoa</taxon>
        <taxon>Evosea</taxon>
        <taxon>Variosea</taxon>
        <taxon>Cavosteliida</taxon>
        <taxon>Cavosteliaceae</taxon>
        <taxon>Planoprotostelium</taxon>
    </lineage>
</organism>
<dbReference type="SUPFAM" id="SSF51905">
    <property type="entry name" value="FAD/NAD(P)-binding domain"/>
    <property type="match status" value="1"/>
</dbReference>
<dbReference type="SUPFAM" id="SSF54373">
    <property type="entry name" value="FAD-linked reductases, C-terminal domain"/>
    <property type="match status" value="1"/>
</dbReference>
<keyword evidence="1" id="KW-0175">Coiled coil</keyword>
<dbReference type="STRING" id="1890364.A0A2P6NCC2"/>
<feature type="compositionally biased region" description="Basic and acidic residues" evidence="2">
    <location>
        <begin position="786"/>
        <end position="796"/>
    </location>
</feature>
<sequence length="1498" mass="162268">MMFLPDVTLACARLTARLGPFNLTIVNRGYRLTAPESFIEPVKLADFHLCLKSSNLDDISDLNSTLRFKHSHASRNKTPRLGTSSAIALSKLLQNSSKSFLVLEYGGPLSSLNGGQNVPDFFDGVPQDQQLTIFDIPGEYQDIAFQSQGDPYKIQELGFTWQGKGYAGNSQFNGMLFQSPPSYYLDSFPQGWRSSDMAAAFSELRSKMTVTPTPSTDGKAYLSGIADVMFNGFAATGYTKSDTSDLAPLQDLKGYYNAPYVVTDGNGQRGGPVSAYLKDVVGKDGQSKFSNLKIVSSALVTKIIFNGDVATGVEYTVNNQSQTASLNSQGRIVVGAGALMTPRLLYLSGVGPQGQESQIFEGNSVTFTIDNKAVGSNVYDHVGVQIVVEHDNSVGIETPTIAYGNFAANTQVLRNFVYNRTGPYCQYGPVIAAHIKSDPNTVAHPNVEIFVNPNGVGNGIYNTNTSFQAVLMLLEPNSTARLQLDSSYNVKYPNIYLQSENDINVMVDAMYTTINDIVPNSPGLKVTLGPGGVGDYSYDPKNKADIRSYVKSNNVGGIGVSGLIMNHYTATVPLLDGDESAGGVEPSTLRLRGTRNVHVVDASLLPNSIPAHPVAMVMALGVRAADILQVQMSETYTSGSAASSSASPSNAAAASASSVQSGNNNAAQTVARDQSTTSSAALIFASPLLAIISFFALSSSSSRGINLLVMSSQIHCRNPLDKFIRITSSQHILQGRPFFNVSQYLAFLTIANTPVAGNEQTVVLAPAKPFSEVRQPQAVLTKHHRSITDHHPHTETTSKMATSDKAATPADALVLVEDESDLSAVVTQRLENELELEKLITGPNAVTIEDVVKVANGGRSPNASQSVFGHLIDVGNIGLVEYNGMIQVVGPGRWICPNPRAELVERHSVSESLIRRGPLTIARVARGQIGLATDQGHPIILGEGLHVRNSRFFAFDKVQDLNQPCLKHGSLFVIRVPRGQFGKVTENAIPKLLGEGVHVTNSNLLTFDGFVSANQPVITHATINLIRVPKGTVALVNDNNHYKFLPQGTHFINSVAFKFTGMEDLNQGCIKHGTITRFRVRRGELGLAWEDNEPVFFSEGIYQKDSPNFTFVKCVSASEKEIALGSKKIITVWDGEVGVSFLKGKLQVLYPNRHLIESADHIFHSFLSTQQQCLHLIHQNSKENPDMLSCETKDFVEIGIKADVFYRISDAERVLLVVGKDSVIPLVRETSIATLNAIIRSTSLAEVAQSKEVNAQSERRFKDHAGGASPTAPMFFDKVHDEFIAKLHDSFHDRYGIEICNIRIESFKIMNQELANNISKQALVTTQTETQLANLASQTEIATAQQRRDADVSRIKAEGMATSLKTETDSKNMQIMETAKAEAEATLIAARARAKALEIQAEAEAKAIQMRAEAESQKAAKLSQTSLGSQMTLFEMYTDMVKGSMGNVEKVIYLPSDAQNNPFSFMSLASGAAMNMAGMPGMPQAQTMVKKPRAPGES</sequence>
<dbReference type="InterPro" id="IPR000172">
    <property type="entry name" value="GMC_OxRdtase_N"/>
</dbReference>
<evidence type="ECO:0000313" key="4">
    <source>
        <dbReference type="EMBL" id="PRP81599.1"/>
    </source>
</evidence>
<name>A0A2P6NCC2_9EUKA</name>
<evidence type="ECO:0000259" key="3">
    <source>
        <dbReference type="PROSITE" id="PS00624"/>
    </source>
</evidence>
<dbReference type="PANTHER" id="PTHR47190">
    <property type="entry name" value="DEHYDROGENASE, PUTATIVE-RELATED"/>
    <property type="match status" value="1"/>
</dbReference>
<accession>A0A2P6NCC2</accession>
<keyword evidence="5" id="KW-1185">Reference proteome</keyword>
<dbReference type="Gene3D" id="3.30.410.10">
    <property type="entry name" value="Cholesterol Oxidase, domain 2"/>
    <property type="match status" value="1"/>
</dbReference>